<dbReference type="PROSITE" id="PS51257">
    <property type="entry name" value="PROKAR_LIPOPROTEIN"/>
    <property type="match status" value="1"/>
</dbReference>
<dbReference type="Pfam" id="PF22848">
    <property type="entry name" value="ASD1_dom"/>
    <property type="match status" value="1"/>
</dbReference>
<accession>A0ABS9KPZ3</accession>
<organism evidence="2 3">
    <name type="scientific">Terrimonas ginsenosidimutans</name>
    <dbReference type="NCBI Taxonomy" id="2908004"/>
    <lineage>
        <taxon>Bacteria</taxon>
        <taxon>Pseudomonadati</taxon>
        <taxon>Bacteroidota</taxon>
        <taxon>Chitinophagia</taxon>
        <taxon>Chitinophagales</taxon>
        <taxon>Chitinophagaceae</taxon>
        <taxon>Terrimonas</taxon>
    </lineage>
</organism>
<evidence type="ECO:0000313" key="2">
    <source>
        <dbReference type="EMBL" id="MCG2614387.1"/>
    </source>
</evidence>
<dbReference type="InterPro" id="IPR017853">
    <property type="entry name" value="GH"/>
</dbReference>
<sequence length="574" mass="62595">MKQINLLVISLTMFIACKKNNDPPAGGAGSEPPQEIKPQVDPPLAGSIGFFMDDWQPKTFTIPSFTETTIPAASSGTVTIDYSNVVTKVSRSLFGNNANTWMTQMVTEPALINHLKNLKPNIIRFPGGSISDIFFWNRNAADPPADAPATLLNAAGASNPSGYWFGKNTAGWTLSVDNYYAMLQQTGSQGIITINYGYARYGTGPNPVAAAAHLAADWVRYDNGRTKYWEIGNENFGDWEAGYRINKASNQDGQPEFLTGQLYGQHFKIFADSMRKAATEIGKTIRIGAVMIESETPVWATPTQSTWNAGLLGAINNSPDFHVAHSYYTPYNANSNAADILYSATTETKKNIEFISKAIQTAGATAKPVVLDEWNIFAAGSKQQVSHINGLHADLVIGELLQNKYGLACRWDLANAWENGNDHGMFNNGDEPDGVPKWNPRPVFYHMYFFQQFLGDRLVTSGTGASTEIASYASSFSSGELGVVLINKSTSDKIMELDIKNFRAGKRFYWYTLSGAGDNGEFSRKVLVNGVTATHASGGPENYTSIKANAANTDKGIRIRIPSRSAVFLCVDKP</sequence>
<protein>
    <submittedName>
        <fullName evidence="2">Alpha-L-arabinofuranosidase</fullName>
    </submittedName>
</protein>
<dbReference type="EMBL" id="JAKLTR010000004">
    <property type="protein sequence ID" value="MCG2614387.1"/>
    <property type="molecule type" value="Genomic_DNA"/>
</dbReference>
<dbReference type="InterPro" id="IPR013780">
    <property type="entry name" value="Glyco_hydro_b"/>
</dbReference>
<proteinExistence type="predicted"/>
<dbReference type="Proteomes" id="UP001165367">
    <property type="component" value="Unassembled WGS sequence"/>
</dbReference>
<dbReference type="Gene3D" id="2.60.40.1180">
    <property type="entry name" value="Golgi alpha-mannosidase II"/>
    <property type="match status" value="1"/>
</dbReference>
<dbReference type="PANTHER" id="PTHR43576:SF3">
    <property type="entry name" value="ALPHA-L-ARABINOFURANOSIDASE C"/>
    <property type="match status" value="1"/>
</dbReference>
<dbReference type="Gene3D" id="3.20.20.80">
    <property type="entry name" value="Glycosidases"/>
    <property type="match status" value="1"/>
</dbReference>
<evidence type="ECO:0000313" key="3">
    <source>
        <dbReference type="Proteomes" id="UP001165367"/>
    </source>
</evidence>
<dbReference type="PANTHER" id="PTHR43576">
    <property type="entry name" value="ALPHA-L-ARABINOFURANOSIDASE C-RELATED"/>
    <property type="match status" value="1"/>
</dbReference>
<evidence type="ECO:0000259" key="1">
    <source>
        <dbReference type="Pfam" id="PF22848"/>
    </source>
</evidence>
<keyword evidence="3" id="KW-1185">Reference proteome</keyword>
<feature type="domain" description="Alpha-L-arabinofuranosidase 1 catalytic" evidence="1">
    <location>
        <begin position="115"/>
        <end position="288"/>
    </location>
</feature>
<dbReference type="SUPFAM" id="SSF51445">
    <property type="entry name" value="(Trans)glycosidases"/>
    <property type="match status" value="1"/>
</dbReference>
<comment type="caution">
    <text evidence="2">The sequence shown here is derived from an EMBL/GenBank/DDBJ whole genome shotgun (WGS) entry which is preliminary data.</text>
</comment>
<dbReference type="InterPro" id="IPR055235">
    <property type="entry name" value="ASD1_cat"/>
</dbReference>
<dbReference type="RefSeq" id="WP_237870739.1">
    <property type="nucleotide sequence ID" value="NZ_JAKLTR010000004.1"/>
</dbReference>
<reference evidence="2" key="1">
    <citation type="submission" date="2022-01" db="EMBL/GenBank/DDBJ databases">
        <authorList>
            <person name="Jo J.-H."/>
            <person name="Im W.-T."/>
        </authorList>
    </citation>
    <scope>NUCLEOTIDE SEQUENCE</scope>
    <source>
        <strain evidence="2">NA20</strain>
    </source>
</reference>
<name>A0ABS9KPZ3_9BACT</name>
<gene>
    <name evidence="2" type="ORF">LZZ85_08855</name>
</gene>